<feature type="compositionally biased region" description="Polar residues" evidence="1">
    <location>
        <begin position="20"/>
        <end position="30"/>
    </location>
</feature>
<dbReference type="AlphaFoldDB" id="A0A498SLG5"/>
<feature type="compositionally biased region" description="Pro residues" evidence="1">
    <location>
        <begin position="307"/>
        <end position="319"/>
    </location>
</feature>
<keyword evidence="3" id="KW-1185">Reference proteome</keyword>
<dbReference type="OrthoDB" id="5866604at2759"/>
<protein>
    <submittedName>
        <fullName evidence="2">Uncharacterized protein</fullName>
    </submittedName>
</protein>
<gene>
    <name evidence="2" type="ORF">NAV_LOCUS7467</name>
</gene>
<accession>A0A498SLG5</accession>
<evidence type="ECO:0000313" key="2">
    <source>
        <dbReference type="EMBL" id="VBB32676.1"/>
    </source>
</evidence>
<feature type="region of interest" description="Disordered" evidence="1">
    <location>
        <begin position="297"/>
        <end position="319"/>
    </location>
</feature>
<dbReference type="Proteomes" id="UP000276991">
    <property type="component" value="Unassembled WGS sequence"/>
</dbReference>
<evidence type="ECO:0000313" key="3">
    <source>
        <dbReference type="Proteomes" id="UP000276991"/>
    </source>
</evidence>
<reference evidence="2 3" key="1">
    <citation type="submission" date="2018-08" db="EMBL/GenBank/DDBJ databases">
        <authorList>
            <person name="Laetsch R D."/>
            <person name="Stevens L."/>
            <person name="Kumar S."/>
            <person name="Blaxter L. M."/>
        </authorList>
    </citation>
    <scope>NUCLEOTIDE SEQUENCE [LARGE SCALE GENOMIC DNA]</scope>
</reference>
<proteinExistence type="predicted"/>
<organism evidence="2 3">
    <name type="scientific">Acanthocheilonema viteae</name>
    <name type="common">Filarial nematode worm</name>
    <name type="synonym">Dipetalonema viteae</name>
    <dbReference type="NCBI Taxonomy" id="6277"/>
    <lineage>
        <taxon>Eukaryota</taxon>
        <taxon>Metazoa</taxon>
        <taxon>Ecdysozoa</taxon>
        <taxon>Nematoda</taxon>
        <taxon>Chromadorea</taxon>
        <taxon>Rhabditida</taxon>
        <taxon>Spirurina</taxon>
        <taxon>Spiruromorpha</taxon>
        <taxon>Filarioidea</taxon>
        <taxon>Onchocercidae</taxon>
        <taxon>Acanthocheilonema</taxon>
    </lineage>
</organism>
<feature type="region of interest" description="Disordered" evidence="1">
    <location>
        <begin position="1"/>
        <end position="48"/>
    </location>
</feature>
<name>A0A498SLG5_ACAVI</name>
<feature type="compositionally biased region" description="Low complexity" evidence="1">
    <location>
        <begin position="31"/>
        <end position="48"/>
    </location>
</feature>
<evidence type="ECO:0000256" key="1">
    <source>
        <dbReference type="SAM" id="MobiDB-lite"/>
    </source>
</evidence>
<sequence length="372" mass="40273">MSTSERPLVPTKRTAIHRQQPLSSVTELPVTTNSSSSSGSLSSSTHPTTIQKPLSNFIDVIVAAFTALLLAWRLLLSNGEDKKDEIPVGLNWKDDDSSIKDIDGINGDATSATKSIASTAMESPSAESLKALLSTDSISDDRLGLTATTARQQHFLIESPQCSIQQNTEYFLRYGNNAYNTERYLLAIPELEEENDELCGSQWSVSSSSSLRAPTAILNTSFGAGTDIRSVSSNSDQPISFNTTATTDHAPDLINCYQPSNSSLVNLNQNPNPKFCSNQAIFANSSSHSTILHRPTSKPVLTVPHPTISPPPPPFSSRKPLLPPKLPHSKEFWNDTFPSSPPLSSTDKKVVATTTAGHLTFDIPGEYIFVED</sequence>
<dbReference type="EMBL" id="UPTC01001862">
    <property type="protein sequence ID" value="VBB32676.1"/>
    <property type="molecule type" value="Genomic_DNA"/>
</dbReference>